<name>A0AA36JDE7_9DINO</name>
<dbReference type="Proteomes" id="UP001178507">
    <property type="component" value="Unassembled WGS sequence"/>
</dbReference>
<keyword evidence="3" id="KW-1185">Reference proteome</keyword>
<organism evidence="2 3">
    <name type="scientific">Effrenium voratum</name>
    <dbReference type="NCBI Taxonomy" id="2562239"/>
    <lineage>
        <taxon>Eukaryota</taxon>
        <taxon>Sar</taxon>
        <taxon>Alveolata</taxon>
        <taxon>Dinophyceae</taxon>
        <taxon>Suessiales</taxon>
        <taxon>Symbiodiniaceae</taxon>
        <taxon>Effrenium</taxon>
    </lineage>
</organism>
<evidence type="ECO:0000313" key="2">
    <source>
        <dbReference type="EMBL" id="CAJ1403619.1"/>
    </source>
</evidence>
<evidence type="ECO:0000313" key="3">
    <source>
        <dbReference type="Proteomes" id="UP001178507"/>
    </source>
</evidence>
<proteinExistence type="predicted"/>
<feature type="signal peptide" evidence="1">
    <location>
        <begin position="1"/>
        <end position="16"/>
    </location>
</feature>
<feature type="chain" id="PRO_5041352398" evidence="1">
    <location>
        <begin position="17"/>
        <end position="188"/>
    </location>
</feature>
<accession>A0AA36JDE7</accession>
<evidence type="ECO:0000256" key="1">
    <source>
        <dbReference type="SAM" id="SignalP"/>
    </source>
</evidence>
<gene>
    <name evidence="2" type="ORF">EVOR1521_LOCUS26255</name>
</gene>
<sequence length="188" mass="21033">MLRHVLALAAAAAALAVPQPTWPVAFEAWYVSDYKRTSGLYATDSRAGVAASRITFADGTRDHLCSAFHNNTRCEQLMTVGGFRYLYFPQVKDCCKCCTYATGTYECGGPVGPRWVSNATGNLHYLGREEVLGRTCHKWSVAGLVPAFPNYYLEDTQTGRPCAIDGYNYLRRPQPRERMISISFRWKA</sequence>
<dbReference type="AlphaFoldDB" id="A0AA36JDE7"/>
<protein>
    <submittedName>
        <fullName evidence="2">Uncharacterized protein</fullName>
    </submittedName>
</protein>
<reference evidence="2" key="1">
    <citation type="submission" date="2023-08" db="EMBL/GenBank/DDBJ databases">
        <authorList>
            <person name="Chen Y."/>
            <person name="Shah S."/>
            <person name="Dougan E. K."/>
            <person name="Thang M."/>
            <person name="Chan C."/>
        </authorList>
    </citation>
    <scope>NUCLEOTIDE SEQUENCE</scope>
</reference>
<comment type="caution">
    <text evidence="2">The sequence shown here is derived from an EMBL/GenBank/DDBJ whole genome shotgun (WGS) entry which is preliminary data.</text>
</comment>
<dbReference type="EMBL" id="CAUJNA010003504">
    <property type="protein sequence ID" value="CAJ1403619.1"/>
    <property type="molecule type" value="Genomic_DNA"/>
</dbReference>
<keyword evidence="1" id="KW-0732">Signal</keyword>